<dbReference type="Proteomes" id="UP001286174">
    <property type="component" value="Unassembled WGS sequence"/>
</dbReference>
<dbReference type="GO" id="GO:0043418">
    <property type="term" value="P:homocysteine catabolic process"/>
    <property type="evidence" value="ECO:0007669"/>
    <property type="project" value="TreeGrafter"/>
</dbReference>
<dbReference type="PANTHER" id="PTHR10363">
    <property type="entry name" value="BLEOMYCIN HYDROLASE"/>
    <property type="match status" value="1"/>
</dbReference>
<keyword evidence="4" id="KW-0031">Aminopeptidase</keyword>
<feature type="active site" evidence="5">
    <location>
        <position position="353"/>
    </location>
</feature>
<dbReference type="Gene3D" id="3.90.70.10">
    <property type="entry name" value="Cysteine proteinases"/>
    <property type="match status" value="1"/>
</dbReference>
<sequence>MEVLDKEYLEKLSDSLTEQDHVLSVMAGHEDLMTLALDARKSASLHQAFNVEVAHHGITAQKQSGRCWMFSALNYLREITAEKMNVEQFEFSENYLAFYDKLEKANNWLNMAMETADEPLSSRQVQYLFRGIGDGNVWDQVRGLVTKYGLVPKEVMPETWASSHTKTADQLTNRILRKYGAEIRKAEKKDRNAIKAQAMTQIYRLQCILFGQPVESFDYAWRDKDNHMHEEKALTPLTFYQKYAGIDLSQYVHVICEPTSYEPMHVCIVSHDNGNMAENNRVRLNLEMDELESLCIAQLKAGKPVWIGLDAGAFIDREEGILDPDSYVLSAAAGDLSMSKKDLLETCESSPNHNVLLLGVHLDEDGKPVRWKIENSWGKDSGKDGIYACSEDYFRTYVFEAAIHKDFLSKEQKEYLEKEPVVLKPWDLPWM</sequence>
<keyword evidence="1 4" id="KW-0645">Protease</keyword>
<organism evidence="6 7">
    <name type="scientific">Grylomicrobium aquisgranensis</name>
    <dbReference type="NCBI Taxonomy" id="2926318"/>
    <lineage>
        <taxon>Bacteria</taxon>
        <taxon>Bacillati</taxon>
        <taxon>Bacillota</taxon>
        <taxon>Erysipelotrichia</taxon>
        <taxon>Erysipelotrichales</taxon>
        <taxon>Erysipelotrichaceae</taxon>
        <taxon>Grylomicrobium</taxon>
    </lineage>
</organism>
<feature type="active site" evidence="5">
    <location>
        <position position="67"/>
    </location>
</feature>
<keyword evidence="3 4" id="KW-0788">Thiol protease</keyword>
<comment type="caution">
    <text evidence="6">The sequence shown here is derived from an EMBL/GenBank/DDBJ whole genome shotgun (WGS) entry which is preliminary data.</text>
</comment>
<dbReference type="PIRSF" id="PIRSF005700">
    <property type="entry name" value="PepC"/>
    <property type="match status" value="1"/>
</dbReference>
<keyword evidence="2 4" id="KW-0378">Hydrolase</keyword>
<dbReference type="InterPro" id="IPR038765">
    <property type="entry name" value="Papain-like_cys_pep_sf"/>
</dbReference>
<dbReference type="EMBL" id="JALBUR010000045">
    <property type="protein sequence ID" value="MDX8420531.1"/>
    <property type="molecule type" value="Genomic_DNA"/>
</dbReference>
<comment type="similarity">
    <text evidence="4">Belongs to the peptidase C1 family.</text>
</comment>
<accession>A0AB35U5T5</accession>
<dbReference type="PROSITE" id="PS00139">
    <property type="entry name" value="THIOL_PROTEASE_CYS"/>
    <property type="match status" value="1"/>
</dbReference>
<feature type="active site" evidence="5">
    <location>
        <position position="375"/>
    </location>
</feature>
<dbReference type="GO" id="GO:0070005">
    <property type="term" value="F:cysteine-type aminopeptidase activity"/>
    <property type="evidence" value="ECO:0007669"/>
    <property type="project" value="InterPro"/>
</dbReference>
<evidence type="ECO:0000256" key="2">
    <source>
        <dbReference type="ARBA" id="ARBA00022801"/>
    </source>
</evidence>
<evidence type="ECO:0000256" key="1">
    <source>
        <dbReference type="ARBA" id="ARBA00022670"/>
    </source>
</evidence>
<proteinExistence type="inferred from homology"/>
<dbReference type="GO" id="GO:0009636">
    <property type="term" value="P:response to toxic substance"/>
    <property type="evidence" value="ECO:0007669"/>
    <property type="project" value="TreeGrafter"/>
</dbReference>
<gene>
    <name evidence="6" type="ORF">MOZ60_10590</name>
</gene>
<dbReference type="InterPro" id="IPR004134">
    <property type="entry name" value="Peptidase_C1B"/>
</dbReference>
<dbReference type="GO" id="GO:0005737">
    <property type="term" value="C:cytoplasm"/>
    <property type="evidence" value="ECO:0007669"/>
    <property type="project" value="TreeGrafter"/>
</dbReference>
<dbReference type="GO" id="GO:0006508">
    <property type="term" value="P:proteolysis"/>
    <property type="evidence" value="ECO:0007669"/>
    <property type="project" value="UniProtKB-KW"/>
</dbReference>
<name>A0AB35U5T5_9FIRM</name>
<dbReference type="PANTHER" id="PTHR10363:SF2">
    <property type="entry name" value="BLEOMYCIN HYDROLASE"/>
    <property type="match status" value="1"/>
</dbReference>
<dbReference type="InterPro" id="IPR000169">
    <property type="entry name" value="Pept_cys_AS"/>
</dbReference>
<dbReference type="RefSeq" id="WP_370596654.1">
    <property type="nucleotide sequence ID" value="NZ_JALBUR010000045.1"/>
</dbReference>
<evidence type="ECO:0000256" key="3">
    <source>
        <dbReference type="ARBA" id="ARBA00022807"/>
    </source>
</evidence>
<evidence type="ECO:0000313" key="7">
    <source>
        <dbReference type="Proteomes" id="UP001286174"/>
    </source>
</evidence>
<dbReference type="SUPFAM" id="SSF54001">
    <property type="entry name" value="Cysteine proteinases"/>
    <property type="match status" value="1"/>
</dbReference>
<evidence type="ECO:0000313" key="6">
    <source>
        <dbReference type="EMBL" id="MDX8420531.1"/>
    </source>
</evidence>
<reference evidence="6 7" key="1">
    <citation type="submission" date="2022-03" db="EMBL/GenBank/DDBJ databases">
        <title>Novel taxa within the pig intestine.</title>
        <authorList>
            <person name="Wylensek D."/>
            <person name="Bishof K."/>
            <person name="Afrizal A."/>
            <person name="Clavel T."/>
        </authorList>
    </citation>
    <scope>NUCLEOTIDE SEQUENCE [LARGE SCALE GENOMIC DNA]</scope>
    <source>
        <strain evidence="6 7">CLA-KB-P133</strain>
    </source>
</reference>
<keyword evidence="7" id="KW-1185">Reference proteome</keyword>
<evidence type="ECO:0000256" key="5">
    <source>
        <dbReference type="PIRSR" id="PIRSR005700-1"/>
    </source>
</evidence>
<dbReference type="Pfam" id="PF03051">
    <property type="entry name" value="Peptidase_C1_2"/>
    <property type="match status" value="1"/>
</dbReference>
<evidence type="ECO:0000256" key="4">
    <source>
        <dbReference type="PIRNR" id="PIRNR005700"/>
    </source>
</evidence>
<protein>
    <recommendedName>
        <fullName evidence="4">Aminopeptidase</fullName>
    </recommendedName>
</protein>
<dbReference type="AlphaFoldDB" id="A0AB35U5T5"/>